<keyword evidence="7" id="KW-1185">Reference proteome</keyword>
<dbReference type="PANTHER" id="PTHR43408">
    <property type="entry name" value="FMN REDUCTASE (NADPH)"/>
    <property type="match status" value="1"/>
</dbReference>
<dbReference type="InterPro" id="IPR005025">
    <property type="entry name" value="FMN_Rdtase-like_dom"/>
</dbReference>
<organism evidence="6 7">
    <name type="scientific">Leucobacter iarius</name>
    <dbReference type="NCBI Taxonomy" id="333963"/>
    <lineage>
        <taxon>Bacteria</taxon>
        <taxon>Bacillati</taxon>
        <taxon>Actinomycetota</taxon>
        <taxon>Actinomycetes</taxon>
        <taxon>Micrococcales</taxon>
        <taxon>Microbacteriaceae</taxon>
        <taxon>Leucobacter</taxon>
    </lineage>
</organism>
<evidence type="ECO:0000313" key="6">
    <source>
        <dbReference type="EMBL" id="GAA1784850.1"/>
    </source>
</evidence>
<feature type="compositionally biased region" description="Low complexity" evidence="4">
    <location>
        <begin position="248"/>
        <end position="261"/>
    </location>
</feature>
<evidence type="ECO:0000256" key="2">
    <source>
        <dbReference type="ARBA" id="ARBA00022643"/>
    </source>
</evidence>
<comment type="caution">
    <text evidence="6">The sequence shown here is derived from an EMBL/GenBank/DDBJ whole genome shotgun (WGS) entry which is preliminary data.</text>
</comment>
<dbReference type="InterPro" id="IPR023932">
    <property type="entry name" value="CE1759_FMN_reduct"/>
</dbReference>
<dbReference type="PANTHER" id="PTHR43408:SF2">
    <property type="entry name" value="FMN REDUCTASE (NADPH)"/>
    <property type="match status" value="1"/>
</dbReference>
<keyword evidence="2" id="KW-0288">FMN</keyword>
<dbReference type="Gene3D" id="3.40.50.360">
    <property type="match status" value="1"/>
</dbReference>
<proteinExistence type="predicted"/>
<sequence>MNATQHLAPAATPQRVRLVAVSGGLGSPSSSRLLVDRIVSHAQRSLEAHGIVAETEVVELRELAVEIAHNLVTGFAEPRLRAALDAVRSADGVIAVSPVFNASIAGLFKSFFDLIEPGELRGIPVAMGATGGSARHSLVIEFAMRPLFAYLRSIPMPTGIFAATEEWGSARGSDGIDERSARVARELVDAIRHRLWAGGGARSSGGDAVLSALPVRGGGDAADAGADASAAASAPGDDSTARMDDDPAAAGAPTIAATTADFSRSSLQDQAKREEHDAFADLMSKFAGTEVGDS</sequence>
<dbReference type="SUPFAM" id="SSF52218">
    <property type="entry name" value="Flavoproteins"/>
    <property type="match status" value="1"/>
</dbReference>
<dbReference type="Pfam" id="PF03358">
    <property type="entry name" value="FMN_red"/>
    <property type="match status" value="1"/>
</dbReference>
<dbReference type="EMBL" id="BAAAOB010000001">
    <property type="protein sequence ID" value="GAA1784850.1"/>
    <property type="molecule type" value="Genomic_DNA"/>
</dbReference>
<evidence type="ECO:0000256" key="1">
    <source>
        <dbReference type="ARBA" id="ARBA00022630"/>
    </source>
</evidence>
<dbReference type="InterPro" id="IPR051814">
    <property type="entry name" value="NAD(P)H-dep_FMN_reductase"/>
</dbReference>
<keyword evidence="3" id="KW-0560">Oxidoreductase</keyword>
<feature type="domain" description="NADPH-dependent FMN reductase-like" evidence="5">
    <location>
        <begin position="17"/>
        <end position="167"/>
    </location>
</feature>
<accession>A0ABN2LDX1</accession>
<evidence type="ECO:0000256" key="3">
    <source>
        <dbReference type="ARBA" id="ARBA00023002"/>
    </source>
</evidence>
<feature type="compositionally biased region" description="Low complexity" evidence="4">
    <location>
        <begin position="221"/>
        <end position="238"/>
    </location>
</feature>
<feature type="region of interest" description="Disordered" evidence="4">
    <location>
        <begin position="221"/>
        <end position="275"/>
    </location>
</feature>
<reference evidence="6 7" key="1">
    <citation type="journal article" date="2019" name="Int. J. Syst. Evol. Microbiol.">
        <title>The Global Catalogue of Microorganisms (GCM) 10K type strain sequencing project: providing services to taxonomists for standard genome sequencing and annotation.</title>
        <authorList>
            <consortium name="The Broad Institute Genomics Platform"/>
            <consortium name="The Broad Institute Genome Sequencing Center for Infectious Disease"/>
            <person name="Wu L."/>
            <person name="Ma J."/>
        </authorList>
    </citation>
    <scope>NUCLEOTIDE SEQUENCE [LARGE SCALE GENOMIC DNA]</scope>
    <source>
        <strain evidence="6 7">JCM 14736</strain>
    </source>
</reference>
<evidence type="ECO:0000313" key="7">
    <source>
        <dbReference type="Proteomes" id="UP001500851"/>
    </source>
</evidence>
<dbReference type="RefSeq" id="WP_344030569.1">
    <property type="nucleotide sequence ID" value="NZ_BAAAOB010000001.1"/>
</dbReference>
<keyword evidence="1" id="KW-0285">Flavoprotein</keyword>
<dbReference type="Proteomes" id="UP001500851">
    <property type="component" value="Unassembled WGS sequence"/>
</dbReference>
<dbReference type="NCBIfam" id="TIGR04037">
    <property type="entry name" value="LLM_duo_CE1759"/>
    <property type="match status" value="1"/>
</dbReference>
<protein>
    <submittedName>
        <fullName evidence="6">NAD(P)H-dependent oxidoreductase</fullName>
    </submittedName>
</protein>
<name>A0ABN2LDX1_9MICO</name>
<evidence type="ECO:0000256" key="4">
    <source>
        <dbReference type="SAM" id="MobiDB-lite"/>
    </source>
</evidence>
<gene>
    <name evidence="6" type="ORF">GCM10009768_12130</name>
</gene>
<evidence type="ECO:0000259" key="5">
    <source>
        <dbReference type="Pfam" id="PF03358"/>
    </source>
</evidence>
<dbReference type="InterPro" id="IPR029039">
    <property type="entry name" value="Flavoprotein-like_sf"/>
</dbReference>